<dbReference type="AlphaFoldDB" id="A0A512BEM4"/>
<comment type="caution">
    <text evidence="1">The sequence shown here is derived from an EMBL/GenBank/DDBJ whole genome shotgun (WGS) entry which is preliminary data.</text>
</comment>
<evidence type="ECO:0000313" key="2">
    <source>
        <dbReference type="Proteomes" id="UP000321513"/>
    </source>
</evidence>
<name>A0A512BEM4_9BACT</name>
<accession>A0A512BEM4</accession>
<evidence type="ECO:0000313" key="1">
    <source>
        <dbReference type="EMBL" id="GEO10420.1"/>
    </source>
</evidence>
<keyword evidence="2" id="KW-1185">Reference proteome</keyword>
<dbReference type="EMBL" id="BJYT01000010">
    <property type="protein sequence ID" value="GEO10420.1"/>
    <property type="molecule type" value="Genomic_DNA"/>
</dbReference>
<dbReference type="OrthoDB" id="9849687at2"/>
<dbReference type="Proteomes" id="UP000321513">
    <property type="component" value="Unassembled WGS sequence"/>
</dbReference>
<proteinExistence type="predicted"/>
<gene>
    <name evidence="1" type="ORF">SAE01_29160</name>
</gene>
<dbReference type="RefSeq" id="WP_147204533.1">
    <property type="nucleotide sequence ID" value="NZ_BJYT01000010.1"/>
</dbReference>
<organism evidence="1 2">
    <name type="scientific">Segetibacter aerophilus</name>
    <dbReference type="NCBI Taxonomy" id="670293"/>
    <lineage>
        <taxon>Bacteria</taxon>
        <taxon>Pseudomonadati</taxon>
        <taxon>Bacteroidota</taxon>
        <taxon>Chitinophagia</taxon>
        <taxon>Chitinophagales</taxon>
        <taxon>Chitinophagaceae</taxon>
        <taxon>Segetibacter</taxon>
    </lineage>
</organism>
<sequence length="141" mass="16505">MEEKIKVTQIIKDLIERSWDAIKQRRVLEFPFVSKSGNVGSREIKPYMVYINDKKEIKVVGLPRPLWDCLINKRHPGQYLLEKIDLNQMKVLSKTFIDPGVPKNIVVSTKKVKIICRFFYNNQVFQEAASNWLKIEGLDLI</sequence>
<reference evidence="1 2" key="1">
    <citation type="submission" date="2019-07" db="EMBL/GenBank/DDBJ databases">
        <title>Whole genome shotgun sequence of Segetibacter aerophilus NBRC 106135.</title>
        <authorList>
            <person name="Hosoyama A."/>
            <person name="Uohara A."/>
            <person name="Ohji S."/>
            <person name="Ichikawa N."/>
        </authorList>
    </citation>
    <scope>NUCLEOTIDE SEQUENCE [LARGE SCALE GENOMIC DNA]</scope>
    <source>
        <strain evidence="1 2">NBRC 106135</strain>
    </source>
</reference>
<protein>
    <submittedName>
        <fullName evidence="1">Uncharacterized protein</fullName>
    </submittedName>
</protein>